<evidence type="ECO:0000259" key="1">
    <source>
        <dbReference type="Pfam" id="PF04486"/>
    </source>
</evidence>
<organism evidence="2">
    <name type="scientific">Nonomuraea gerenzanensis</name>
    <dbReference type="NCBI Taxonomy" id="93944"/>
    <lineage>
        <taxon>Bacteria</taxon>
        <taxon>Bacillati</taxon>
        <taxon>Actinomycetota</taxon>
        <taxon>Actinomycetes</taxon>
        <taxon>Streptosporangiales</taxon>
        <taxon>Streptosporangiaceae</taxon>
        <taxon>Nonomuraea</taxon>
    </lineage>
</organism>
<dbReference type="InterPro" id="IPR007575">
    <property type="entry name" value="SchA_CurD-like"/>
</dbReference>
<reference evidence="2" key="1">
    <citation type="submission" date="2016-04" db="EMBL/GenBank/DDBJ databases">
        <authorList>
            <person name="Evans L.H."/>
            <person name="Alamgir A."/>
            <person name="Owens N."/>
            <person name="Weber N.D."/>
            <person name="Virtaneva K."/>
            <person name="Barbian K."/>
            <person name="Babar A."/>
            <person name="Rosenke K."/>
        </authorList>
    </citation>
    <scope>NUCLEOTIDE SEQUENCE</scope>
    <source>
        <strain evidence="2">Nono1</strain>
    </source>
</reference>
<evidence type="ECO:0000313" key="2">
    <source>
        <dbReference type="EMBL" id="SBO99419.1"/>
    </source>
</evidence>
<sequence>MQRLAIMFRIKPGTEDKVRDLLANYAPPVRVTADGTRMLSTSVFMKDGIVVRMIEIEGNVPSLMAHIAQDPSIQYVESELDKYVVEEDRRSADTPEGAREFFLRMGMEHITTRLAPREGAEA</sequence>
<dbReference type="RefSeq" id="WP_225268093.1">
    <property type="nucleotide sequence ID" value="NZ_CP084058.1"/>
</dbReference>
<dbReference type="AlphaFoldDB" id="A0A1M4EKN0"/>
<protein>
    <recommendedName>
        <fullName evidence="1">SchA/CurD-like domain-containing protein</fullName>
    </recommendedName>
</protein>
<dbReference type="EMBL" id="LT559118">
    <property type="protein sequence ID" value="SBO99419.1"/>
    <property type="molecule type" value="Genomic_DNA"/>
</dbReference>
<accession>A0A1M4EKN0</accession>
<dbReference type="Pfam" id="PF04486">
    <property type="entry name" value="SchA_CurD"/>
    <property type="match status" value="1"/>
</dbReference>
<gene>
    <name evidence="2" type="ORF">BN4615_P8935</name>
</gene>
<name>A0A1M4EKN0_9ACTN</name>
<feature type="domain" description="SchA/CurD-like" evidence="1">
    <location>
        <begin position="1"/>
        <end position="112"/>
    </location>
</feature>
<proteinExistence type="predicted"/>